<sequence>MTTVAPKDTRLVARVPQDVQEFVKNAADLSGATLSQFIVEAVTAKARAIVESEKNIRLTLAGAEAVFYALDNPPPINDALLSAAQRFKKQGGFKYASHGNTQS</sequence>
<evidence type="ECO:0000256" key="1">
    <source>
        <dbReference type="ARBA" id="ARBA00022649"/>
    </source>
</evidence>
<gene>
    <name evidence="3" type="ORF">SAMN05216175_1114</name>
</gene>
<reference evidence="4" key="1">
    <citation type="submission" date="2016-10" db="EMBL/GenBank/DDBJ databases">
        <authorList>
            <person name="Varghese N."/>
            <person name="Submissions S."/>
        </authorList>
    </citation>
    <scope>NUCLEOTIDE SEQUENCE [LARGE SCALE GENOMIC DNA]</scope>
    <source>
        <strain evidence="4">CGMCC 1.10971</strain>
    </source>
</reference>
<evidence type="ECO:0000313" key="3">
    <source>
        <dbReference type="EMBL" id="SFG68027.1"/>
    </source>
</evidence>
<dbReference type="NCBIfam" id="NF041551">
    <property type="entry name" value="YlcI_YnfO_N"/>
    <property type="match status" value="1"/>
</dbReference>
<organism evidence="3 4">
    <name type="scientific">Neptunomonas qingdaonensis</name>
    <dbReference type="NCBI Taxonomy" id="1045558"/>
    <lineage>
        <taxon>Bacteria</taxon>
        <taxon>Pseudomonadati</taxon>
        <taxon>Pseudomonadota</taxon>
        <taxon>Gammaproteobacteria</taxon>
        <taxon>Oceanospirillales</taxon>
        <taxon>Oceanospirillaceae</taxon>
        <taxon>Neptunomonas</taxon>
    </lineage>
</organism>
<dbReference type="AlphaFoldDB" id="A0A1I2TXC5"/>
<dbReference type="Proteomes" id="UP000198623">
    <property type="component" value="Unassembled WGS sequence"/>
</dbReference>
<dbReference type="Pfam" id="PF08681">
    <property type="entry name" value="TacA1"/>
    <property type="match status" value="1"/>
</dbReference>
<dbReference type="PANTHER" id="PTHR35401:SF2">
    <property type="entry name" value="ABC-TYPE TRANSPORT SYSTEM"/>
    <property type="match status" value="1"/>
</dbReference>
<proteinExistence type="inferred from homology"/>
<dbReference type="EMBL" id="FOOU01000011">
    <property type="protein sequence ID" value="SFG68027.1"/>
    <property type="molecule type" value="Genomic_DNA"/>
</dbReference>
<dbReference type="InterPro" id="IPR014795">
    <property type="entry name" value="TacA_1-like"/>
</dbReference>
<keyword evidence="4" id="KW-1185">Reference proteome</keyword>
<evidence type="ECO:0000256" key="2">
    <source>
        <dbReference type="ARBA" id="ARBA00049988"/>
    </source>
</evidence>
<dbReference type="RefSeq" id="WP_090728868.1">
    <property type="nucleotide sequence ID" value="NZ_FOOU01000011.1"/>
</dbReference>
<protein>
    <submittedName>
        <fullName evidence="3">Uncharacterized conserved protein, DUF1778 family</fullName>
    </submittedName>
</protein>
<dbReference type="PANTHER" id="PTHR35401">
    <property type="entry name" value="COPG FAMILY HELIX-TURN-HELIX PROTEIN-RELATED-RELATED"/>
    <property type="match status" value="1"/>
</dbReference>
<dbReference type="InterPro" id="IPR010985">
    <property type="entry name" value="Ribbon_hlx_hlx"/>
</dbReference>
<evidence type="ECO:0000313" key="4">
    <source>
        <dbReference type="Proteomes" id="UP000198623"/>
    </source>
</evidence>
<dbReference type="Gene3D" id="1.10.1220.10">
    <property type="entry name" value="Met repressor-like"/>
    <property type="match status" value="1"/>
</dbReference>
<dbReference type="Gene3D" id="1.20.890.30">
    <property type="entry name" value="VCA0319-like"/>
    <property type="match status" value="1"/>
</dbReference>
<name>A0A1I2TXC5_9GAMM</name>
<dbReference type="STRING" id="1045558.SAMN05216175_1114"/>
<accession>A0A1I2TXC5</accession>
<dbReference type="OrthoDB" id="5297731at2"/>
<dbReference type="InterPro" id="IPR013321">
    <property type="entry name" value="Arc_rbn_hlx_hlx"/>
</dbReference>
<comment type="similarity">
    <text evidence="2">Belongs to the TacA antitoxin family.</text>
</comment>
<dbReference type="SUPFAM" id="SSF47598">
    <property type="entry name" value="Ribbon-helix-helix"/>
    <property type="match status" value="1"/>
</dbReference>
<dbReference type="GO" id="GO:0006355">
    <property type="term" value="P:regulation of DNA-templated transcription"/>
    <property type="evidence" value="ECO:0007669"/>
    <property type="project" value="InterPro"/>
</dbReference>
<keyword evidence="1" id="KW-1277">Toxin-antitoxin system</keyword>